<evidence type="ECO:0000313" key="1">
    <source>
        <dbReference type="EMBL" id="KER18135.1"/>
    </source>
</evidence>
<reference evidence="1 2" key="1">
    <citation type="submission" date="2013-11" db="EMBL/GenBank/DDBJ databases">
        <title>Opisthorchis viverrini - life in the bile duct.</title>
        <authorList>
            <person name="Young N.D."/>
            <person name="Nagarajan N."/>
            <person name="Lin S.J."/>
            <person name="Korhonen P.K."/>
            <person name="Jex A.R."/>
            <person name="Hall R.S."/>
            <person name="Safavi-Hemami H."/>
            <person name="Kaewkong W."/>
            <person name="Bertrand D."/>
            <person name="Gao S."/>
            <person name="Seet Q."/>
            <person name="Wongkham S."/>
            <person name="Teh B.T."/>
            <person name="Wongkham C."/>
            <person name="Intapan P.M."/>
            <person name="Maleewong W."/>
            <person name="Yang X."/>
            <person name="Hu M."/>
            <person name="Wang Z."/>
            <person name="Hofmann A."/>
            <person name="Sternberg P.W."/>
            <person name="Tan P."/>
            <person name="Wang J."/>
            <person name="Gasser R.B."/>
        </authorList>
    </citation>
    <scope>NUCLEOTIDE SEQUENCE [LARGE SCALE GENOMIC DNA]</scope>
</reference>
<organism evidence="1 2">
    <name type="scientific">Opisthorchis viverrini</name>
    <name type="common">Southeast Asian liver fluke</name>
    <dbReference type="NCBI Taxonomy" id="6198"/>
    <lineage>
        <taxon>Eukaryota</taxon>
        <taxon>Metazoa</taxon>
        <taxon>Spiralia</taxon>
        <taxon>Lophotrochozoa</taxon>
        <taxon>Platyhelminthes</taxon>
        <taxon>Trematoda</taxon>
        <taxon>Digenea</taxon>
        <taxon>Opisthorchiida</taxon>
        <taxon>Opisthorchiata</taxon>
        <taxon>Opisthorchiidae</taxon>
        <taxon>Opisthorchis</taxon>
    </lineage>
</organism>
<gene>
    <name evidence="1" type="ORF">T265_12362</name>
</gene>
<dbReference type="Proteomes" id="UP000054324">
    <property type="component" value="Unassembled WGS sequence"/>
</dbReference>
<keyword evidence="2" id="KW-1185">Reference proteome</keyword>
<sequence>MKAENAAVMVGEIGSYCPKVRESPNGMLYNPSVALHKLGYRISIESNELSACLLEDLLLY</sequence>
<name>A0A074Z4C3_OPIVI</name>
<dbReference type="GeneID" id="20326530"/>
<dbReference type="EMBL" id="KL609608">
    <property type="protein sequence ID" value="KER18135.1"/>
    <property type="molecule type" value="Genomic_DNA"/>
</dbReference>
<dbReference type="AlphaFoldDB" id="A0A074Z4C3"/>
<dbReference type="RefSeq" id="XP_009178118.1">
    <property type="nucleotide sequence ID" value="XM_009179854.1"/>
</dbReference>
<accession>A0A074Z4C3</accession>
<dbReference type="CTD" id="20326530"/>
<dbReference type="KEGG" id="ovi:T265_12362"/>
<proteinExistence type="predicted"/>
<protein>
    <submittedName>
        <fullName evidence="1">Uncharacterized protein</fullName>
    </submittedName>
</protein>
<evidence type="ECO:0000313" key="2">
    <source>
        <dbReference type="Proteomes" id="UP000054324"/>
    </source>
</evidence>